<dbReference type="PANTHER" id="PTHR12210">
    <property type="entry name" value="DULLARD PROTEIN PHOSPHATASE"/>
    <property type="match status" value="1"/>
</dbReference>
<feature type="compositionally biased region" description="Polar residues" evidence="1">
    <location>
        <begin position="1"/>
        <end position="15"/>
    </location>
</feature>
<dbReference type="InterPro" id="IPR004274">
    <property type="entry name" value="FCP1_dom"/>
</dbReference>
<feature type="compositionally biased region" description="Polar residues" evidence="1">
    <location>
        <begin position="341"/>
        <end position="353"/>
    </location>
</feature>
<dbReference type="Gene3D" id="3.40.50.1000">
    <property type="entry name" value="HAD superfamily/HAD-like"/>
    <property type="match status" value="1"/>
</dbReference>
<feature type="compositionally biased region" description="Polar residues" evidence="1">
    <location>
        <begin position="103"/>
        <end position="136"/>
    </location>
</feature>
<feature type="region of interest" description="Disordered" evidence="1">
    <location>
        <begin position="1"/>
        <end position="143"/>
    </location>
</feature>
<proteinExistence type="predicted"/>
<feature type="compositionally biased region" description="Basic and acidic residues" evidence="1">
    <location>
        <begin position="77"/>
        <end position="90"/>
    </location>
</feature>
<dbReference type="InterPro" id="IPR011948">
    <property type="entry name" value="Dullard_phosphatase"/>
</dbReference>
<feature type="compositionally biased region" description="Low complexity" evidence="1">
    <location>
        <begin position="214"/>
        <end position="225"/>
    </location>
</feature>
<accession>A0ABP0CTK1</accession>
<feature type="compositionally biased region" description="Low complexity" evidence="1">
    <location>
        <begin position="29"/>
        <end position="42"/>
    </location>
</feature>
<dbReference type="PROSITE" id="PS50969">
    <property type="entry name" value="FCP1"/>
    <property type="match status" value="1"/>
</dbReference>
<feature type="compositionally biased region" description="Basic and acidic residues" evidence="1">
    <location>
        <begin position="226"/>
        <end position="235"/>
    </location>
</feature>
<dbReference type="EMBL" id="CAWUHB010000099">
    <property type="protein sequence ID" value="CAK7235459.1"/>
    <property type="molecule type" value="Genomic_DNA"/>
</dbReference>
<name>A0ABP0CTK1_9PEZI</name>
<keyword evidence="4" id="KW-1185">Reference proteome</keyword>
<reference evidence="3 4" key="1">
    <citation type="submission" date="2024-01" db="EMBL/GenBank/DDBJ databases">
        <authorList>
            <person name="Allen C."/>
            <person name="Tagirdzhanova G."/>
        </authorList>
    </citation>
    <scope>NUCLEOTIDE SEQUENCE [LARGE SCALE GENOMIC DNA]</scope>
</reference>
<dbReference type="Pfam" id="PF03031">
    <property type="entry name" value="NIF"/>
    <property type="match status" value="1"/>
</dbReference>
<dbReference type="SUPFAM" id="SSF56784">
    <property type="entry name" value="HAD-like"/>
    <property type="match status" value="1"/>
</dbReference>
<feature type="compositionally biased region" description="Polar residues" evidence="1">
    <location>
        <begin position="54"/>
        <end position="76"/>
    </location>
</feature>
<feature type="compositionally biased region" description="Low complexity" evidence="1">
    <location>
        <begin position="380"/>
        <end position="392"/>
    </location>
</feature>
<feature type="region of interest" description="Disordered" evidence="1">
    <location>
        <begin position="380"/>
        <end position="404"/>
    </location>
</feature>
<dbReference type="SMART" id="SM00577">
    <property type="entry name" value="CPDc"/>
    <property type="match status" value="1"/>
</dbReference>
<feature type="compositionally biased region" description="Low complexity" evidence="1">
    <location>
        <begin position="281"/>
        <end position="305"/>
    </location>
</feature>
<organism evidence="3 4">
    <name type="scientific">Sporothrix curviconia</name>
    <dbReference type="NCBI Taxonomy" id="1260050"/>
    <lineage>
        <taxon>Eukaryota</taxon>
        <taxon>Fungi</taxon>
        <taxon>Dikarya</taxon>
        <taxon>Ascomycota</taxon>
        <taxon>Pezizomycotina</taxon>
        <taxon>Sordariomycetes</taxon>
        <taxon>Sordariomycetidae</taxon>
        <taxon>Ophiostomatales</taxon>
        <taxon>Ophiostomataceae</taxon>
        <taxon>Sporothrix</taxon>
    </lineage>
</organism>
<feature type="domain" description="FCP1 homology" evidence="2">
    <location>
        <begin position="440"/>
        <end position="598"/>
    </location>
</feature>
<gene>
    <name evidence="3" type="ORF">SCUCBS95973_009277</name>
</gene>
<dbReference type="InterPro" id="IPR050365">
    <property type="entry name" value="TIM50"/>
</dbReference>
<feature type="compositionally biased region" description="Low complexity" evidence="1">
    <location>
        <begin position="254"/>
        <end position="274"/>
    </location>
</feature>
<dbReference type="InterPro" id="IPR036412">
    <property type="entry name" value="HAD-like_sf"/>
</dbReference>
<comment type="caution">
    <text evidence="3">The sequence shown here is derived from an EMBL/GenBank/DDBJ whole genome shotgun (WGS) entry which is preliminary data.</text>
</comment>
<dbReference type="NCBIfam" id="TIGR02251">
    <property type="entry name" value="HIF-SF_euk"/>
    <property type="match status" value="1"/>
</dbReference>
<feature type="compositionally biased region" description="Gly residues" evidence="1">
    <location>
        <begin position="202"/>
        <end position="212"/>
    </location>
</feature>
<feature type="region of interest" description="Disordered" evidence="1">
    <location>
        <begin position="159"/>
        <end position="368"/>
    </location>
</feature>
<evidence type="ECO:0000259" key="2">
    <source>
        <dbReference type="PROSITE" id="PS50969"/>
    </source>
</evidence>
<evidence type="ECO:0000256" key="1">
    <source>
        <dbReference type="SAM" id="MobiDB-lite"/>
    </source>
</evidence>
<evidence type="ECO:0000313" key="4">
    <source>
        <dbReference type="Proteomes" id="UP001642405"/>
    </source>
</evidence>
<evidence type="ECO:0000313" key="3">
    <source>
        <dbReference type="EMBL" id="CAK7235459.1"/>
    </source>
</evidence>
<dbReference type="Proteomes" id="UP001642405">
    <property type="component" value="Unassembled WGS sequence"/>
</dbReference>
<feature type="compositionally biased region" description="Basic and acidic residues" evidence="1">
    <location>
        <begin position="17"/>
        <end position="27"/>
    </location>
</feature>
<feature type="compositionally biased region" description="Polar residues" evidence="1">
    <location>
        <begin position="243"/>
        <end position="252"/>
    </location>
</feature>
<dbReference type="CDD" id="cd07521">
    <property type="entry name" value="HAD_FCP1-like"/>
    <property type="match status" value="1"/>
</dbReference>
<protein>
    <recommendedName>
        <fullName evidence="2">FCP1 homology domain-containing protein</fullName>
    </recommendedName>
</protein>
<dbReference type="InterPro" id="IPR023214">
    <property type="entry name" value="HAD_sf"/>
</dbReference>
<feature type="compositionally biased region" description="Pro residues" evidence="1">
    <location>
        <begin position="393"/>
        <end position="402"/>
    </location>
</feature>
<sequence length="614" mass="64275">MSRDTQSQTPQQSVAEGSKEQISHAPEEGSSSNGNSNAAAAATKKGRGLLHVPSRSSSQKNQPSPTSTGLSGATASDSRDSIGRQSRESKTSFLGGGRHHPNGSVSSKKSGNVTGPTNTPGNSQPSSPAVATNAHQKVQRKKGGGGGFLALFGCCTVPDDANGLDDDVEQPLPANKLKDIPPRPAVASRRTGTANDEISAVAGGGAAAGAGGRSQLPQSLQQQQLNEKDEHRQETIADEPLLQTRQPEQQYMPSAGGVAVAGAAGAAATGIASSSKEKRSSGSTSVQDQSTSTATSTAVAGTTSTLGDSDSKRTSLTGAGAAPIVTVDPPAHQASDDDQVQDTSRTAQAQASSFVEEGTVQEGATDDDVEMTDAGVAVASASHARSAPDVLPNVPPPPPGPAPTSALPPVENHNSANNVAIADLIEAHREKSLLPPIEPHLKGRKCLVLDLDETLVHSSFKILHQADFTIPVEIEGNYHNIYVIKRPGVDQFMKRVGELYEVVVFTASVSKYGNPLLDQLDIHNVVHHRLFRESCFNHQGNYVKDLSMVGRDLKDTIIIDNSPTSYIFHPQHAVPISSWFSDAHDNELLDLIPVLEDLAGPTVQDVSMVLDVTL</sequence>